<gene>
    <name evidence="5" type="ORF">CAQU_04490</name>
</gene>
<dbReference type="Gene3D" id="3.40.50.1820">
    <property type="entry name" value="alpha/beta hydrolase"/>
    <property type="match status" value="1"/>
</dbReference>
<dbReference type="KEGG" id="caqu:CAQU_04490"/>
<keyword evidence="2" id="KW-0596">Phosphopantetheine</keyword>
<dbReference type="InterPro" id="IPR036736">
    <property type="entry name" value="ACP-like_sf"/>
</dbReference>
<evidence type="ECO:0000259" key="4">
    <source>
        <dbReference type="PROSITE" id="PS50075"/>
    </source>
</evidence>
<evidence type="ECO:0000313" key="6">
    <source>
        <dbReference type="Proteomes" id="UP000185478"/>
    </source>
</evidence>
<comment type="cofactor">
    <cofactor evidence="1">
        <name>pantetheine 4'-phosphate</name>
        <dbReference type="ChEBI" id="CHEBI:47942"/>
    </cofactor>
</comment>
<dbReference type="Gene3D" id="3.30.559.10">
    <property type="entry name" value="Chloramphenicol acetyltransferase-like domain"/>
    <property type="match status" value="1"/>
</dbReference>
<dbReference type="InterPro" id="IPR009081">
    <property type="entry name" value="PP-bd_ACP"/>
</dbReference>
<dbReference type="PANTHER" id="PTHR45527">
    <property type="entry name" value="NONRIBOSOMAL PEPTIDE SYNTHETASE"/>
    <property type="match status" value="1"/>
</dbReference>
<dbReference type="SUPFAM" id="SSF52777">
    <property type="entry name" value="CoA-dependent acyltransferases"/>
    <property type="match status" value="2"/>
</dbReference>
<dbReference type="PANTHER" id="PTHR45527:SF1">
    <property type="entry name" value="FATTY ACID SYNTHASE"/>
    <property type="match status" value="1"/>
</dbReference>
<evidence type="ECO:0000256" key="2">
    <source>
        <dbReference type="ARBA" id="ARBA00022450"/>
    </source>
</evidence>
<dbReference type="InterPro" id="IPR020845">
    <property type="entry name" value="AMP-binding_CS"/>
</dbReference>
<name>A0A1L7CF36_9CORY</name>
<proteinExistence type="predicted"/>
<accession>A0A1L7CF36</accession>
<organism evidence="5 6">
    <name type="scientific">Corynebacterium aquilae DSM 44791</name>
    <dbReference type="NCBI Taxonomy" id="1431546"/>
    <lineage>
        <taxon>Bacteria</taxon>
        <taxon>Bacillati</taxon>
        <taxon>Actinomycetota</taxon>
        <taxon>Actinomycetes</taxon>
        <taxon>Mycobacteriales</taxon>
        <taxon>Corynebacteriaceae</taxon>
        <taxon>Corynebacterium</taxon>
    </lineage>
</organism>
<dbReference type="Gene3D" id="3.40.50.980">
    <property type="match status" value="2"/>
</dbReference>
<dbReference type="SUPFAM" id="SSF47336">
    <property type="entry name" value="ACP-like"/>
    <property type="match status" value="1"/>
</dbReference>
<keyword evidence="3" id="KW-0597">Phosphoprotein</keyword>
<dbReference type="Gene3D" id="2.30.38.10">
    <property type="entry name" value="Luciferase, Domain 3"/>
    <property type="match status" value="1"/>
</dbReference>
<dbReference type="Gene3D" id="3.30.559.30">
    <property type="entry name" value="Nonribosomal peptide synthetase, condensation domain"/>
    <property type="match status" value="1"/>
</dbReference>
<evidence type="ECO:0000256" key="3">
    <source>
        <dbReference type="ARBA" id="ARBA00022553"/>
    </source>
</evidence>
<sequence>MLSATSCQRSVWLAHCLAPDSSAMYCAEKITFPAGVDVEVVRDVISWATASCAGLTGTYRSDGVDVVVDVSAPQAPTVVVAAPQGEAEQRALVEDFTHYVPRNPEQLQGPDVCAHLLFPSSAGVTWVIRAHHVAVDGFVMFSFVSWVIRCVAATMEGVGLPPYPFADAGQGDHGVPSEQQEVALGELERRWAALGAQESSPPVVMGRHPVDAVTVRARVALSKQEVDLFRRCAQELNCSEFSLLSWVVADYARGLTLHEGPVVVGMPQMNRALGVRPVCAPQVTVSPLLIPSGPLDAALLAQVEAGLQLARSLAGVPVEVFRARLPREDASAALTGPSINVRPFPARVPIAGGVACIDTLCVGPIDDVEVIYQPTGAGAAELLVLSQVSPEHRQQQEEVLFAHTRRLAGMIRSIGVSWAACPNPARIDLPALVDEEDIATLAGTIGRQEVTPEATMPLPALCRAQRARLHREQRMDDDALWWDGEWITWAEFYRAVDGVVSVFAAHGVEPGDRVALMLPRSPALLCAIAACASTGVVWVPVDPDLPESRRAYMAEKTAPRLWLVDSAARAEVAFIPGGSAVVGLDVSSQAVVDEAVVGAGVVDAVAAAELCERGCAGVAAGDEAYVLFTSGSTGLPKAVSVGQEAIANRLAWQAEFLGLDADSVLVQKTSCAFDVSVWEFLYPVTFGLRCAVAPVDAHRDPVVLGRVLQAAGVTVCHFVPSALGAALSVWERLGAPDGLSVVVTSGEALERHHVVGVAEVLGARVANFYGPTEAAIDVTACWADESVGVVPIGDAVWRTSALVVDDSWRLTPPGGVGRLVLGGVQVARGYVDDVERTERVFCEDPIAWGGVGAVAEVPWWARGRFYDTGDLARLSEDGLLYEGRRDGQVKLRGQRLELGEIVAQARAVAGCADAACVLREVSGQKHVCLYVVPAVGVDAVAAVDEVRAHLAEVLPAFMLPSVLEAISAVPLTVSGKLDRRALPPVAAVGAPDRTGGDHGVVGDPLTAQVCAVMAGCVGLPRMAPTANFFECGGTSLSAIEVAAQLSGVVGRQVAIADVFAHPCPQDLARCIAGEGDSWQVAAAEVLVLRPGAGGRPVVCLYPAGGLGWAYAGLASWLPADRPVIAVQAPGLVAGSAASSIRDASARAAAHVAELVAGGAYSCVDVVGWSVGGVIAQDLAATHPQLVHRVVLLDAYPAPVWRDVAAPGEGELLEGLLAMAGVAVDQRDPVVSFADAADRLTRSGGVFSQFPRERMSAILGLIAHHAQIMRAHETPFFDGQLVMLQAVDNPQGLDPRAWEGFASALVVHAVDTDHPGMVSPQCLRFVAEEVLSP</sequence>
<dbReference type="InterPro" id="IPR023213">
    <property type="entry name" value="CAT-like_dom_sf"/>
</dbReference>
<dbReference type="InterPro" id="IPR001031">
    <property type="entry name" value="Thioesterase"/>
</dbReference>
<dbReference type="EMBL" id="CP009245">
    <property type="protein sequence ID" value="APT84446.1"/>
    <property type="molecule type" value="Genomic_DNA"/>
</dbReference>
<dbReference type="GO" id="GO:0031177">
    <property type="term" value="F:phosphopantetheine binding"/>
    <property type="evidence" value="ECO:0007669"/>
    <property type="project" value="InterPro"/>
</dbReference>
<dbReference type="InterPro" id="IPR045851">
    <property type="entry name" value="AMP-bd_C_sf"/>
</dbReference>
<dbReference type="InterPro" id="IPR000873">
    <property type="entry name" value="AMP-dep_synth/lig_dom"/>
</dbReference>
<dbReference type="Pfam" id="PF00550">
    <property type="entry name" value="PP-binding"/>
    <property type="match status" value="1"/>
</dbReference>
<reference evidence="5 6" key="1">
    <citation type="submission" date="2014-08" db="EMBL/GenBank/DDBJ databases">
        <title>Complete genome sequence of Corynebacterium aquilae S-613T(T) (=DSM 44791(T)), isolated from the choana of a healthy golden eagle.</title>
        <authorList>
            <person name="Ruckert C."/>
            <person name="Albersmeier A."/>
            <person name="Winkler A."/>
            <person name="Kalinowski J."/>
        </authorList>
    </citation>
    <scope>NUCLEOTIDE SEQUENCE [LARGE SCALE GENOMIC DNA]</scope>
    <source>
        <strain evidence="5 6">S-613</strain>
    </source>
</reference>
<dbReference type="GO" id="GO:0044550">
    <property type="term" value="P:secondary metabolite biosynthetic process"/>
    <property type="evidence" value="ECO:0007669"/>
    <property type="project" value="TreeGrafter"/>
</dbReference>
<dbReference type="Pfam" id="PF00975">
    <property type="entry name" value="Thioesterase"/>
    <property type="match status" value="1"/>
</dbReference>
<evidence type="ECO:0000256" key="1">
    <source>
        <dbReference type="ARBA" id="ARBA00001957"/>
    </source>
</evidence>
<keyword evidence="6" id="KW-1185">Reference proteome</keyword>
<dbReference type="SUPFAM" id="SSF53474">
    <property type="entry name" value="alpha/beta-Hydrolases"/>
    <property type="match status" value="1"/>
</dbReference>
<evidence type="ECO:0000313" key="5">
    <source>
        <dbReference type="EMBL" id="APT84446.1"/>
    </source>
</evidence>
<dbReference type="SMART" id="SM00823">
    <property type="entry name" value="PKS_PP"/>
    <property type="match status" value="1"/>
</dbReference>
<dbReference type="Pfam" id="PF00501">
    <property type="entry name" value="AMP-binding"/>
    <property type="match status" value="1"/>
</dbReference>
<dbReference type="RefSeq" id="WP_075725556.1">
    <property type="nucleotide sequence ID" value="NZ_CP009245.1"/>
</dbReference>
<dbReference type="GO" id="GO:0005737">
    <property type="term" value="C:cytoplasm"/>
    <property type="evidence" value="ECO:0007669"/>
    <property type="project" value="TreeGrafter"/>
</dbReference>
<dbReference type="GO" id="GO:0043041">
    <property type="term" value="P:amino acid activation for nonribosomal peptide biosynthetic process"/>
    <property type="evidence" value="ECO:0007669"/>
    <property type="project" value="TreeGrafter"/>
</dbReference>
<dbReference type="Proteomes" id="UP000185478">
    <property type="component" value="Chromosome"/>
</dbReference>
<dbReference type="InterPro" id="IPR020806">
    <property type="entry name" value="PKS_PP-bd"/>
</dbReference>
<protein>
    <recommendedName>
        <fullName evidence="4">Carrier domain-containing protein</fullName>
    </recommendedName>
</protein>
<dbReference type="Gene3D" id="3.30.300.30">
    <property type="match status" value="1"/>
</dbReference>
<feature type="domain" description="Carrier" evidence="4">
    <location>
        <begin position="1000"/>
        <end position="1075"/>
    </location>
</feature>
<dbReference type="InterPro" id="IPR029058">
    <property type="entry name" value="AB_hydrolase_fold"/>
</dbReference>
<dbReference type="PROSITE" id="PS00455">
    <property type="entry name" value="AMP_BINDING"/>
    <property type="match status" value="1"/>
</dbReference>
<dbReference type="STRING" id="1431546.CAQU_04490"/>
<dbReference type="PROSITE" id="PS50075">
    <property type="entry name" value="CARRIER"/>
    <property type="match status" value="1"/>
</dbReference>
<dbReference type="SUPFAM" id="SSF56801">
    <property type="entry name" value="Acetyl-CoA synthetase-like"/>
    <property type="match status" value="1"/>
</dbReference>
<dbReference type="OrthoDB" id="2472181at2"/>